<feature type="region of interest" description="Disordered" evidence="1">
    <location>
        <begin position="23"/>
        <end position="51"/>
    </location>
</feature>
<dbReference type="Gene3D" id="3.40.190.10">
    <property type="entry name" value="Periplasmic binding protein-like II"/>
    <property type="match status" value="2"/>
</dbReference>
<organism evidence="3 4">
    <name type="scientific">Butyrivibrio hungatei</name>
    <dbReference type="NCBI Taxonomy" id="185008"/>
    <lineage>
        <taxon>Bacteria</taxon>
        <taxon>Bacillati</taxon>
        <taxon>Bacillota</taxon>
        <taxon>Clostridia</taxon>
        <taxon>Lachnospirales</taxon>
        <taxon>Lachnospiraceae</taxon>
        <taxon>Butyrivibrio</taxon>
    </lineage>
</organism>
<feature type="signal peptide" evidence="2">
    <location>
        <begin position="1"/>
        <end position="18"/>
    </location>
</feature>
<keyword evidence="2" id="KW-0732">Signal</keyword>
<evidence type="ECO:0000313" key="3">
    <source>
        <dbReference type="EMBL" id="AOZ97665.1"/>
    </source>
</evidence>
<reference evidence="4" key="1">
    <citation type="submission" date="2016-10" db="EMBL/GenBank/DDBJ databases">
        <title>The complete genome sequence of the rumen bacterium Butyrivibrio hungatei MB2003.</title>
        <authorList>
            <person name="Palevich N."/>
            <person name="Kelly W.J."/>
            <person name="Leahy S.C."/>
            <person name="Altermann E."/>
            <person name="Rakonjac J."/>
            <person name="Attwood G.T."/>
        </authorList>
    </citation>
    <scope>NUCLEOTIDE SEQUENCE [LARGE SCALE GENOMIC DNA]</scope>
    <source>
        <strain evidence="4">MB2003</strain>
    </source>
</reference>
<keyword evidence="4" id="KW-1185">Reference proteome</keyword>
<dbReference type="PROSITE" id="PS51257">
    <property type="entry name" value="PROKAR_LIPOPROTEIN"/>
    <property type="match status" value="1"/>
</dbReference>
<evidence type="ECO:0000256" key="1">
    <source>
        <dbReference type="SAM" id="MobiDB-lite"/>
    </source>
</evidence>
<dbReference type="PANTHER" id="PTHR35841">
    <property type="entry name" value="PHOSPHONATES-BINDING PERIPLASMIC PROTEIN"/>
    <property type="match status" value="1"/>
</dbReference>
<dbReference type="EMBL" id="CP017831">
    <property type="protein sequence ID" value="AOZ97665.1"/>
    <property type="molecule type" value="Genomic_DNA"/>
</dbReference>
<feature type="chain" id="PRO_5039363228" evidence="2">
    <location>
        <begin position="19"/>
        <end position="369"/>
    </location>
</feature>
<evidence type="ECO:0000313" key="4">
    <source>
        <dbReference type="Proteomes" id="UP000179284"/>
    </source>
</evidence>
<proteinExistence type="predicted"/>
<evidence type="ECO:0000256" key="2">
    <source>
        <dbReference type="SAM" id="SignalP"/>
    </source>
</evidence>
<name>A0A1D9P679_9FIRM</name>
<sequence>MKKFFAMMVASISCVAMLAGCGNSASTTETTTESAQESSVASTETAENTEVGAPAEPVTIDKLTIGFVPSRDPDEIVTATEPLKELLTTELAGLGYDVKEVDITVGTSYEAVGEGLSAGTIDIGLIPGGTYVLYEDGCDVILTATRDGLSIESPEAKDWNDNKPTEPTEEQVTFYRGLIIAGPSEAGQAISEKVNNGEELTWEDLDGLNWSVMNSSSSAGYIYPSLWLQDKFEKHITDLSHAVQADSYGNAFARLASGQIDVLCCYADARRDNEEKWTTEFGRTASIWDETNVIGVTDGIYNDTISVSKTSDVMDDAFKAAVTQAFINIGNSDAGKEVISIYNHNGYVEAKAEDYESERKAQELIKSMN</sequence>
<dbReference type="Pfam" id="PF12974">
    <property type="entry name" value="Phosphonate-bd"/>
    <property type="match status" value="1"/>
</dbReference>
<accession>A0A1D9P679</accession>
<dbReference type="OrthoDB" id="9776786at2"/>
<feature type="compositionally biased region" description="Low complexity" evidence="1">
    <location>
        <begin position="24"/>
        <end position="50"/>
    </location>
</feature>
<dbReference type="KEGG" id="bhu:bhn_I2633"/>
<dbReference type="PANTHER" id="PTHR35841:SF1">
    <property type="entry name" value="PHOSPHONATES-BINDING PERIPLASMIC PROTEIN"/>
    <property type="match status" value="1"/>
</dbReference>
<protein>
    <submittedName>
        <fullName evidence="3">Phosphonate ABC transporter substrate-binding protein</fullName>
    </submittedName>
</protein>
<dbReference type="AlphaFoldDB" id="A0A1D9P679"/>
<dbReference type="SUPFAM" id="SSF53850">
    <property type="entry name" value="Periplasmic binding protein-like II"/>
    <property type="match status" value="1"/>
</dbReference>
<dbReference type="RefSeq" id="WP_071177246.1">
    <property type="nucleotide sequence ID" value="NZ_CP017831.1"/>
</dbReference>
<gene>
    <name evidence="3" type="ORF">bhn_I2633</name>
</gene>
<dbReference type="Proteomes" id="UP000179284">
    <property type="component" value="Chromosome I"/>
</dbReference>